<keyword evidence="12 13" id="KW-0464">Manganese</keyword>
<dbReference type="AlphaFoldDB" id="A0AB40ALT7"/>
<evidence type="ECO:0000256" key="3">
    <source>
        <dbReference type="ARBA" id="ARBA00004922"/>
    </source>
</evidence>
<evidence type="ECO:0000256" key="7">
    <source>
        <dbReference type="ARBA" id="ARBA00022692"/>
    </source>
</evidence>
<sequence length="316" mass="36273">MNSIGFTKPSIGTIILLLLPFMLLALIFVVIYPNEFQLQSLTGIAPVIITHASNSTSFFSPEKPAFRLLIGILTLPDHYERRHLLRLVYSLEPPVNAVIDVKFVFCNLTKDDQRVLVALEIIRFDDIIILDCPENMNDGKTYTYFSSLPMLFNGSNGDDKPYDYVMKADDDIYFRLPRLVESLKEDAREDMYYGFVIPCDSMDPFHDYMSGMGYILSWDLVQWISSSNIPRNNSVGPEDMMTGKWMTLGQKAKNRFNTKPAMYDFPIPVPIDTCSHEFVPDTIAVHRLKDNPKWARTLKYFNVTDALKPSKLYHIP</sequence>
<keyword evidence="14" id="KW-1185">Reference proteome</keyword>
<accession>A0AB40ALT7</accession>
<comment type="subcellular location">
    <subcellularLocation>
        <location evidence="2 13">Golgi apparatus membrane</location>
        <topology evidence="2 13">Single-pass type II membrane protein</topology>
    </subcellularLocation>
</comment>
<comment type="cofactor">
    <cofactor evidence="1 13">
        <name>Mn(2+)</name>
        <dbReference type="ChEBI" id="CHEBI:29035"/>
    </cofactor>
</comment>
<dbReference type="GO" id="GO:0000139">
    <property type="term" value="C:Golgi membrane"/>
    <property type="evidence" value="ECO:0007669"/>
    <property type="project" value="UniProtKB-SubCell"/>
</dbReference>
<keyword evidence="8 13" id="KW-0735">Signal-anchor</keyword>
<dbReference type="FunFam" id="3.90.550.50:FF:000027">
    <property type="entry name" value="Hexosyltransferase"/>
    <property type="match status" value="1"/>
</dbReference>
<evidence type="ECO:0000256" key="13">
    <source>
        <dbReference type="RuleBase" id="RU363063"/>
    </source>
</evidence>
<keyword evidence="6" id="KW-0808">Transferase</keyword>
<reference evidence="15" key="1">
    <citation type="submission" date="2025-08" db="UniProtKB">
        <authorList>
            <consortium name="RefSeq"/>
        </authorList>
    </citation>
    <scope>IDENTIFICATION</scope>
</reference>
<keyword evidence="5 13" id="KW-0328">Glycosyltransferase</keyword>
<evidence type="ECO:0000256" key="12">
    <source>
        <dbReference type="ARBA" id="ARBA00023211"/>
    </source>
</evidence>
<organism evidence="14 15">
    <name type="scientific">Dioscorea cayennensis subsp. rotundata</name>
    <name type="common">White Guinea yam</name>
    <name type="synonym">Dioscorea rotundata</name>
    <dbReference type="NCBI Taxonomy" id="55577"/>
    <lineage>
        <taxon>Eukaryota</taxon>
        <taxon>Viridiplantae</taxon>
        <taxon>Streptophyta</taxon>
        <taxon>Embryophyta</taxon>
        <taxon>Tracheophyta</taxon>
        <taxon>Spermatophyta</taxon>
        <taxon>Magnoliopsida</taxon>
        <taxon>Liliopsida</taxon>
        <taxon>Dioscoreales</taxon>
        <taxon>Dioscoreaceae</taxon>
        <taxon>Dioscorea</taxon>
    </lineage>
</organism>
<evidence type="ECO:0000256" key="4">
    <source>
        <dbReference type="ARBA" id="ARBA00008661"/>
    </source>
</evidence>
<keyword evidence="9 13" id="KW-1133">Transmembrane helix</keyword>
<dbReference type="Gene3D" id="3.90.550.50">
    <property type="match status" value="1"/>
</dbReference>
<evidence type="ECO:0000313" key="15">
    <source>
        <dbReference type="RefSeq" id="XP_039115698.1"/>
    </source>
</evidence>
<evidence type="ECO:0000313" key="14">
    <source>
        <dbReference type="Proteomes" id="UP001515500"/>
    </source>
</evidence>
<evidence type="ECO:0000256" key="1">
    <source>
        <dbReference type="ARBA" id="ARBA00001936"/>
    </source>
</evidence>
<dbReference type="RefSeq" id="XP_039115698.1">
    <property type="nucleotide sequence ID" value="XM_039259764.1"/>
</dbReference>
<proteinExistence type="inferred from homology"/>
<keyword evidence="11 13" id="KW-0472">Membrane</keyword>
<evidence type="ECO:0000256" key="2">
    <source>
        <dbReference type="ARBA" id="ARBA00004323"/>
    </source>
</evidence>
<name>A0AB40ALT7_DIOCR</name>
<dbReference type="Proteomes" id="UP001515500">
    <property type="component" value="Chromosome 3"/>
</dbReference>
<evidence type="ECO:0000256" key="5">
    <source>
        <dbReference type="ARBA" id="ARBA00022676"/>
    </source>
</evidence>
<dbReference type="Pfam" id="PF01762">
    <property type="entry name" value="Galactosyl_T"/>
    <property type="match status" value="1"/>
</dbReference>
<feature type="transmembrane region" description="Helical" evidence="13">
    <location>
        <begin position="12"/>
        <end position="32"/>
    </location>
</feature>
<dbReference type="GO" id="GO:0016758">
    <property type="term" value="F:hexosyltransferase activity"/>
    <property type="evidence" value="ECO:0007669"/>
    <property type="project" value="InterPro"/>
</dbReference>
<comment type="pathway">
    <text evidence="3">Protein modification; protein glycosylation.</text>
</comment>
<evidence type="ECO:0000256" key="9">
    <source>
        <dbReference type="ARBA" id="ARBA00022989"/>
    </source>
</evidence>
<keyword evidence="7 13" id="KW-0812">Transmembrane</keyword>
<evidence type="ECO:0000256" key="10">
    <source>
        <dbReference type="ARBA" id="ARBA00023034"/>
    </source>
</evidence>
<protein>
    <recommendedName>
        <fullName evidence="13">Hexosyltransferase</fullName>
        <ecNumber evidence="13">2.4.1.-</ecNumber>
    </recommendedName>
</protein>
<evidence type="ECO:0000256" key="11">
    <source>
        <dbReference type="ARBA" id="ARBA00023136"/>
    </source>
</evidence>
<dbReference type="PANTHER" id="PTHR11214">
    <property type="entry name" value="BETA-1,3-N-ACETYLGLUCOSAMINYLTRANSFERASE"/>
    <property type="match status" value="1"/>
</dbReference>
<gene>
    <name evidence="15" type="primary">LOC120251223</name>
</gene>
<dbReference type="PANTHER" id="PTHR11214:SF351">
    <property type="entry name" value="BETA-1,3-GALACTOSYLTRANSFERASE PVG3"/>
    <property type="match status" value="1"/>
</dbReference>
<dbReference type="InterPro" id="IPR002659">
    <property type="entry name" value="Glyco_trans_31"/>
</dbReference>
<comment type="similarity">
    <text evidence="4 13">Belongs to the glycosyltransferase 31 family.</text>
</comment>
<evidence type="ECO:0000256" key="6">
    <source>
        <dbReference type="ARBA" id="ARBA00022679"/>
    </source>
</evidence>
<evidence type="ECO:0000256" key="8">
    <source>
        <dbReference type="ARBA" id="ARBA00022968"/>
    </source>
</evidence>
<dbReference type="GeneID" id="120251223"/>
<dbReference type="EC" id="2.4.1.-" evidence="13"/>
<keyword evidence="10 13" id="KW-0333">Golgi apparatus</keyword>